<evidence type="ECO:0000313" key="3">
    <source>
        <dbReference type="Proteomes" id="UP000267469"/>
    </source>
</evidence>
<feature type="chain" id="PRO_5018055466" evidence="1">
    <location>
        <begin position="25"/>
        <end position="204"/>
    </location>
</feature>
<dbReference type="Proteomes" id="UP000267469">
    <property type="component" value="Unassembled WGS sequence"/>
</dbReference>
<evidence type="ECO:0000256" key="1">
    <source>
        <dbReference type="SAM" id="SignalP"/>
    </source>
</evidence>
<feature type="signal peptide" evidence="1">
    <location>
        <begin position="1"/>
        <end position="24"/>
    </location>
</feature>
<organism evidence="2 3">
    <name type="scientific">Sinomicrobium pectinilyticum</name>
    <dbReference type="NCBI Taxonomy" id="1084421"/>
    <lineage>
        <taxon>Bacteria</taxon>
        <taxon>Pseudomonadati</taxon>
        <taxon>Bacteroidota</taxon>
        <taxon>Flavobacteriia</taxon>
        <taxon>Flavobacteriales</taxon>
        <taxon>Flavobacteriaceae</taxon>
        <taxon>Sinomicrobium</taxon>
    </lineage>
</organism>
<keyword evidence="3" id="KW-1185">Reference proteome</keyword>
<keyword evidence="1" id="KW-0732">Signal</keyword>
<dbReference type="OrthoDB" id="277821at2"/>
<dbReference type="EMBL" id="RJTM01000029">
    <property type="protein sequence ID" value="RNL90752.1"/>
    <property type="molecule type" value="Genomic_DNA"/>
</dbReference>
<sequence>MKTRILTPVCAVLMVLGIQNLIVAQEKEAASVSDDPQAAMMEAWSAYRTPGNMHKMLAMDEGVWNADITHWADPSAPPQTAGGTEVCEMVMGGRYLKTSFEGEFMGESFNGLGFTGYDNAKKEFFATWMDDMGTGIMIMRGAVPEDGSNTLEMKGSMVDPMTGNDLKVREVISRIDENTRMMEMFMEHDGAEMKTMEIKYSRKK</sequence>
<dbReference type="InterPro" id="IPR011473">
    <property type="entry name" value="DUF1579"/>
</dbReference>
<dbReference type="RefSeq" id="WP_123215128.1">
    <property type="nucleotide sequence ID" value="NZ_RJTM01000029.1"/>
</dbReference>
<dbReference type="AlphaFoldDB" id="A0A3N0ESK2"/>
<protein>
    <submittedName>
        <fullName evidence="2">DUF1579 domain-containing protein</fullName>
    </submittedName>
</protein>
<proteinExistence type="predicted"/>
<reference evidence="2 3" key="1">
    <citation type="submission" date="2018-10" db="EMBL/GenBank/DDBJ databases">
        <title>Sinomicrobium pectinilyticum sp. nov., a pectinase-producing bacterium isolated from alkaline and saline soil, and emended description of the genus Sinomicrobium.</title>
        <authorList>
            <person name="Cheng B."/>
            <person name="Li C."/>
            <person name="Lai Q."/>
            <person name="Du M."/>
            <person name="Shao Z."/>
            <person name="Xu P."/>
            <person name="Yang C."/>
        </authorList>
    </citation>
    <scope>NUCLEOTIDE SEQUENCE [LARGE SCALE GENOMIC DNA]</scope>
    <source>
        <strain evidence="2 3">5DNS001</strain>
    </source>
</reference>
<evidence type="ECO:0000313" key="2">
    <source>
        <dbReference type="EMBL" id="RNL90752.1"/>
    </source>
</evidence>
<accession>A0A3N0ESK2</accession>
<comment type="caution">
    <text evidence="2">The sequence shown here is derived from an EMBL/GenBank/DDBJ whole genome shotgun (WGS) entry which is preliminary data.</text>
</comment>
<gene>
    <name evidence="2" type="ORF">ED312_06160</name>
</gene>
<dbReference type="Pfam" id="PF07617">
    <property type="entry name" value="DUF1579"/>
    <property type="match status" value="1"/>
</dbReference>
<name>A0A3N0ESK2_SINP1</name>